<feature type="transmembrane region" description="Helical" evidence="4">
    <location>
        <begin position="343"/>
        <end position="364"/>
    </location>
</feature>
<feature type="transmembrane region" description="Helical" evidence="4">
    <location>
        <begin position="286"/>
        <end position="305"/>
    </location>
</feature>
<evidence type="ECO:0000256" key="2">
    <source>
        <dbReference type="ARBA" id="ARBA00022989"/>
    </source>
</evidence>
<evidence type="ECO:0000256" key="1">
    <source>
        <dbReference type="ARBA" id="ARBA00022692"/>
    </source>
</evidence>
<evidence type="ECO:0000259" key="5">
    <source>
        <dbReference type="PROSITE" id="PS50850"/>
    </source>
</evidence>
<feature type="transmembrane region" description="Helical" evidence="4">
    <location>
        <begin position="259"/>
        <end position="279"/>
    </location>
</feature>
<sequence length="410" mass="42804">MIAVPPEEAASRPSTFNLKILLLLSFGHLVTDIYQGALPAILPYLKDKLSLSYTLAGVLLMAANFTSSILQPLFGHFSDKKEKAWLLPLGCLAAGLGLSLASLPRSFGPLLILVILSGLGIAAYHPEGYKTASFFTGDRPATGMSVFSVGGNLGLALGPLFSLGVINFLGFGGLPLMLVFALLSLILLLGNLAYLQSAKPLRPKNRVPAVAAPSGAYTALFLVIATVVMRSWTQLGLMTYIPFYFIGYLQGDPLYSGKLVSAFLLGGVAGTILGSILADRVGHKEYLVYSMLATSLLAPLILLAAGPLLLVVLILVGLALISSFTVTIVMAQRLLPQNLGVASGLMVGFAIGAGGFGVTLLGVVADHFGVVTALRAILVLPLAGLGLALLVRYPHDASLKSYPADLSGSK</sequence>
<dbReference type="PROSITE" id="PS50850">
    <property type="entry name" value="MFS"/>
    <property type="match status" value="1"/>
</dbReference>
<evidence type="ECO:0000256" key="3">
    <source>
        <dbReference type="ARBA" id="ARBA00023136"/>
    </source>
</evidence>
<dbReference type="GO" id="GO:0022857">
    <property type="term" value="F:transmembrane transporter activity"/>
    <property type="evidence" value="ECO:0007669"/>
    <property type="project" value="InterPro"/>
</dbReference>
<evidence type="ECO:0000313" key="6">
    <source>
        <dbReference type="EMBL" id="HGF34204.1"/>
    </source>
</evidence>
<keyword evidence="3 4" id="KW-0472">Membrane</keyword>
<dbReference type="InterPro" id="IPR011701">
    <property type="entry name" value="MFS"/>
</dbReference>
<comment type="caution">
    <text evidence="6">The sequence shown here is derived from an EMBL/GenBank/DDBJ whole genome shotgun (WGS) entry which is preliminary data.</text>
</comment>
<dbReference type="Gene3D" id="1.20.1250.20">
    <property type="entry name" value="MFS general substrate transporter like domains"/>
    <property type="match status" value="2"/>
</dbReference>
<feature type="transmembrane region" description="Helical" evidence="4">
    <location>
        <begin position="176"/>
        <end position="195"/>
    </location>
</feature>
<feature type="transmembrane region" description="Helical" evidence="4">
    <location>
        <begin position="146"/>
        <end position="170"/>
    </location>
</feature>
<dbReference type="SUPFAM" id="SSF103473">
    <property type="entry name" value="MFS general substrate transporter"/>
    <property type="match status" value="1"/>
</dbReference>
<dbReference type="EMBL" id="DTMF01000184">
    <property type="protein sequence ID" value="HGF34204.1"/>
    <property type="molecule type" value="Genomic_DNA"/>
</dbReference>
<protein>
    <submittedName>
        <fullName evidence="6">MFS transporter</fullName>
    </submittedName>
</protein>
<dbReference type="AlphaFoldDB" id="A0A7C3YYN8"/>
<feature type="transmembrane region" description="Helical" evidence="4">
    <location>
        <begin position="51"/>
        <end position="73"/>
    </location>
</feature>
<feature type="domain" description="Major facilitator superfamily (MFS) profile" evidence="5">
    <location>
        <begin position="20"/>
        <end position="396"/>
    </location>
</feature>
<dbReference type="Pfam" id="PF07690">
    <property type="entry name" value="MFS_1"/>
    <property type="match status" value="1"/>
</dbReference>
<keyword evidence="2 4" id="KW-1133">Transmembrane helix</keyword>
<dbReference type="PANTHER" id="PTHR43129">
    <property type="entry name" value="FOSMIDOMYCIN RESISTANCE PROTEIN"/>
    <property type="match status" value="1"/>
</dbReference>
<accession>A0A7C3YYN8</accession>
<feature type="transmembrane region" description="Helical" evidence="4">
    <location>
        <begin position="370"/>
        <end position="391"/>
    </location>
</feature>
<feature type="transmembrane region" description="Helical" evidence="4">
    <location>
        <begin position="311"/>
        <end position="331"/>
    </location>
</feature>
<evidence type="ECO:0000256" key="4">
    <source>
        <dbReference type="SAM" id="Phobius"/>
    </source>
</evidence>
<feature type="transmembrane region" description="Helical" evidence="4">
    <location>
        <begin position="20"/>
        <end position="45"/>
    </location>
</feature>
<feature type="transmembrane region" description="Helical" evidence="4">
    <location>
        <begin position="207"/>
        <end position="229"/>
    </location>
</feature>
<dbReference type="InterPro" id="IPR036259">
    <property type="entry name" value="MFS_trans_sf"/>
</dbReference>
<dbReference type="GO" id="GO:0005886">
    <property type="term" value="C:plasma membrane"/>
    <property type="evidence" value="ECO:0007669"/>
    <property type="project" value="TreeGrafter"/>
</dbReference>
<keyword evidence="1 4" id="KW-0812">Transmembrane</keyword>
<name>A0A7C3YYN8_9BACT</name>
<feature type="transmembrane region" description="Helical" evidence="4">
    <location>
        <begin position="107"/>
        <end position="125"/>
    </location>
</feature>
<dbReference type="CDD" id="cd17478">
    <property type="entry name" value="MFS_FsR"/>
    <property type="match status" value="1"/>
</dbReference>
<dbReference type="InterPro" id="IPR020846">
    <property type="entry name" value="MFS_dom"/>
</dbReference>
<reference evidence="6" key="1">
    <citation type="journal article" date="2020" name="mSystems">
        <title>Genome- and Community-Level Interaction Insights into Carbon Utilization and Element Cycling Functions of Hydrothermarchaeota in Hydrothermal Sediment.</title>
        <authorList>
            <person name="Zhou Z."/>
            <person name="Liu Y."/>
            <person name="Xu W."/>
            <person name="Pan J."/>
            <person name="Luo Z.H."/>
            <person name="Li M."/>
        </authorList>
    </citation>
    <scope>NUCLEOTIDE SEQUENCE [LARGE SCALE GENOMIC DNA]</scope>
    <source>
        <strain evidence="6">SpSt-897</strain>
    </source>
</reference>
<gene>
    <name evidence="6" type="ORF">ENW96_07415</name>
</gene>
<dbReference type="PANTHER" id="PTHR43129:SF1">
    <property type="entry name" value="FOSMIDOMYCIN RESISTANCE PROTEIN"/>
    <property type="match status" value="1"/>
</dbReference>
<organism evidence="6">
    <name type="scientific">Desulfobacca acetoxidans</name>
    <dbReference type="NCBI Taxonomy" id="60893"/>
    <lineage>
        <taxon>Bacteria</taxon>
        <taxon>Pseudomonadati</taxon>
        <taxon>Thermodesulfobacteriota</taxon>
        <taxon>Desulfobaccia</taxon>
        <taxon>Desulfobaccales</taxon>
        <taxon>Desulfobaccaceae</taxon>
        <taxon>Desulfobacca</taxon>
    </lineage>
</organism>
<feature type="transmembrane region" description="Helical" evidence="4">
    <location>
        <begin position="85"/>
        <end position="101"/>
    </location>
</feature>
<proteinExistence type="predicted"/>